<evidence type="ECO:0000313" key="1">
    <source>
        <dbReference type="EMBL" id="GGR80709.1"/>
    </source>
</evidence>
<name>A0A918L2K4_9ACTN</name>
<reference evidence="1" key="2">
    <citation type="submission" date="2020-09" db="EMBL/GenBank/DDBJ databases">
        <authorList>
            <person name="Sun Q."/>
            <person name="Ohkuma M."/>
        </authorList>
    </citation>
    <scope>NUCLEOTIDE SEQUENCE</scope>
    <source>
        <strain evidence="1">JCM 4386</strain>
    </source>
</reference>
<accession>A0A918L2K4</accession>
<keyword evidence="2" id="KW-1185">Reference proteome</keyword>
<comment type="caution">
    <text evidence="1">The sequence shown here is derived from an EMBL/GenBank/DDBJ whole genome shotgun (WGS) entry which is preliminary data.</text>
</comment>
<proteinExistence type="predicted"/>
<sequence length="172" mass="18344">MNPQDAAGSLYEALLSEARQWACDDAEDQEVLDAIENAPTPHDQLALLQTSSLVPSHLSSAIADAVLALDPATYSPTPTPPGTAMADPQLHRVRDASITVVNAAPEDNTPSDVYEIQVFGVSVLIRRRAQWGPATDVPYIHIEDQGDDGLLLVEVNNSGEHEHRTGAEGTSA</sequence>
<dbReference type="AlphaFoldDB" id="A0A918L2K4"/>
<reference evidence="1" key="1">
    <citation type="journal article" date="2014" name="Int. J. Syst. Evol. Microbiol.">
        <title>Complete genome sequence of Corynebacterium casei LMG S-19264T (=DSM 44701T), isolated from a smear-ripened cheese.</title>
        <authorList>
            <consortium name="US DOE Joint Genome Institute (JGI-PGF)"/>
            <person name="Walter F."/>
            <person name="Albersmeier A."/>
            <person name="Kalinowski J."/>
            <person name="Ruckert C."/>
        </authorList>
    </citation>
    <scope>NUCLEOTIDE SEQUENCE</scope>
    <source>
        <strain evidence="1">JCM 4386</strain>
    </source>
</reference>
<organism evidence="1 2">
    <name type="scientific">Streptomyces humidus</name>
    <dbReference type="NCBI Taxonomy" id="52259"/>
    <lineage>
        <taxon>Bacteria</taxon>
        <taxon>Bacillati</taxon>
        <taxon>Actinomycetota</taxon>
        <taxon>Actinomycetes</taxon>
        <taxon>Kitasatosporales</taxon>
        <taxon>Streptomycetaceae</taxon>
        <taxon>Streptomyces</taxon>
    </lineage>
</organism>
<dbReference type="RefSeq" id="WP_190148891.1">
    <property type="nucleotide sequence ID" value="NZ_BMTL01000007.1"/>
</dbReference>
<evidence type="ECO:0000313" key="2">
    <source>
        <dbReference type="Proteomes" id="UP000606194"/>
    </source>
</evidence>
<dbReference type="Proteomes" id="UP000606194">
    <property type="component" value="Unassembled WGS sequence"/>
</dbReference>
<dbReference type="EMBL" id="BMTL01000007">
    <property type="protein sequence ID" value="GGR80709.1"/>
    <property type="molecule type" value="Genomic_DNA"/>
</dbReference>
<gene>
    <name evidence="1" type="ORF">GCM10010269_19810</name>
</gene>
<protein>
    <submittedName>
        <fullName evidence="1">Uncharacterized protein</fullName>
    </submittedName>
</protein>